<keyword evidence="7" id="KW-0997">Cell inner membrane</keyword>
<dbReference type="Gene3D" id="3.30.160.60">
    <property type="entry name" value="Classic Zinc Finger"/>
    <property type="match status" value="1"/>
</dbReference>
<keyword evidence="3 7" id="KW-1133">Transmembrane helix</keyword>
<keyword evidence="6 7" id="KW-0961">Cell wall biogenesis/degradation</keyword>
<organism evidence="8 9">
    <name type="scientific">Candidatus Methylophosphatis roskildensis</name>
    <dbReference type="NCBI Taxonomy" id="2899263"/>
    <lineage>
        <taxon>Bacteria</taxon>
        <taxon>Pseudomonadati</taxon>
        <taxon>Pseudomonadota</taxon>
        <taxon>Betaproteobacteria</taxon>
        <taxon>Nitrosomonadales</taxon>
        <taxon>Sterolibacteriaceae</taxon>
        <taxon>Candidatus Methylophosphatis</taxon>
    </lineage>
</organism>
<dbReference type="EC" id="4.2.2.29" evidence="7"/>
<evidence type="ECO:0000256" key="5">
    <source>
        <dbReference type="ARBA" id="ARBA00023239"/>
    </source>
</evidence>
<dbReference type="HAMAP" id="MF_02065">
    <property type="entry name" value="MltG"/>
    <property type="match status" value="1"/>
</dbReference>
<evidence type="ECO:0000256" key="6">
    <source>
        <dbReference type="ARBA" id="ARBA00023316"/>
    </source>
</evidence>
<keyword evidence="4 7" id="KW-0472">Membrane</keyword>
<comment type="subcellular location">
    <subcellularLocation>
        <location evidence="7">Cell inner membrane</location>
        <topology evidence="7">Single-pass membrane protein</topology>
    </subcellularLocation>
</comment>
<evidence type="ECO:0000256" key="7">
    <source>
        <dbReference type="HAMAP-Rule" id="MF_02065"/>
    </source>
</evidence>
<gene>
    <name evidence="7 8" type="primary">mltG</name>
    <name evidence="8" type="ORF">IPH26_13145</name>
</gene>
<protein>
    <recommendedName>
        <fullName evidence="7">Endolytic murein transglycosylase</fullName>
        <ecNumber evidence="7">4.2.2.29</ecNumber>
    </recommendedName>
    <alternativeName>
        <fullName evidence="7">Peptidoglycan lytic transglycosylase</fullName>
    </alternativeName>
    <alternativeName>
        <fullName evidence="7">Peptidoglycan polymerization terminase</fullName>
    </alternativeName>
</protein>
<dbReference type="GO" id="GO:0071555">
    <property type="term" value="P:cell wall organization"/>
    <property type="evidence" value="ECO:0007669"/>
    <property type="project" value="UniProtKB-KW"/>
</dbReference>
<feature type="transmembrane region" description="Helical" evidence="7">
    <location>
        <begin position="7"/>
        <end position="26"/>
    </location>
</feature>
<comment type="similarity">
    <text evidence="7">Belongs to the transglycosylase MltG family.</text>
</comment>
<reference evidence="8" key="1">
    <citation type="submission" date="2020-10" db="EMBL/GenBank/DDBJ databases">
        <title>Connecting structure to function with the recovery of over 1000 high-quality activated sludge metagenome-assembled genomes encoding full-length rRNA genes using long-read sequencing.</title>
        <authorList>
            <person name="Singleton C.M."/>
            <person name="Petriglieri F."/>
            <person name="Kristensen J.M."/>
            <person name="Kirkegaard R.H."/>
            <person name="Michaelsen T.Y."/>
            <person name="Andersen M.H."/>
            <person name="Karst S.M."/>
            <person name="Dueholm M.S."/>
            <person name="Nielsen P.H."/>
            <person name="Albertsen M."/>
        </authorList>
    </citation>
    <scope>NUCLEOTIDE SEQUENCE</scope>
    <source>
        <strain evidence="8">Bjer_18-Q3-R1-45_BAT3C.347</strain>
    </source>
</reference>
<dbReference type="Gene3D" id="3.30.1490.480">
    <property type="entry name" value="Endolytic murein transglycosylase"/>
    <property type="match status" value="1"/>
</dbReference>
<evidence type="ECO:0000313" key="8">
    <source>
        <dbReference type="EMBL" id="MBK6973829.1"/>
    </source>
</evidence>
<sequence length="330" mass="36561">MRFLRQSLVFLVGAGIGFGGWFAWFANRPLALAGSPVDVSIESGGTLTSVTRQLIDAGVRMRGWDFRLLARLLGKASAIKAGSYEIEPGTTPLALLAMLTRGDLRQVNIALIEGWTFRQIRTALDAHPDLQHETRGLTDSDILQRVGATEDYAEGLFFPDTYLFARQSSDTALLRRAYREMRRHLQLAWDARPQGLPYKSPYEALIMASIIEKETGKPEDRPLIAAVFVNRLRAGMLLQTDPTVIYGLGARFDGNLRKRDLTSDGPYNTYLRAGLPPTPIAMPGVASLKAALNPPDSDHLYFVARGDGSSVFSRTLDEHNRAVAQFQKKR</sequence>
<evidence type="ECO:0000256" key="1">
    <source>
        <dbReference type="ARBA" id="ARBA00022475"/>
    </source>
</evidence>
<dbReference type="CDD" id="cd08010">
    <property type="entry name" value="MltG_like"/>
    <property type="match status" value="1"/>
</dbReference>
<evidence type="ECO:0000313" key="9">
    <source>
        <dbReference type="Proteomes" id="UP000807785"/>
    </source>
</evidence>
<accession>A0A9D7E440</accession>
<dbReference type="GO" id="GO:0008932">
    <property type="term" value="F:lytic endotransglycosylase activity"/>
    <property type="evidence" value="ECO:0007669"/>
    <property type="project" value="UniProtKB-UniRule"/>
</dbReference>
<evidence type="ECO:0000256" key="2">
    <source>
        <dbReference type="ARBA" id="ARBA00022692"/>
    </source>
</evidence>
<dbReference type="NCBIfam" id="TIGR00247">
    <property type="entry name" value="endolytic transglycosylase MltG"/>
    <property type="match status" value="1"/>
</dbReference>
<evidence type="ECO:0000256" key="3">
    <source>
        <dbReference type="ARBA" id="ARBA00022989"/>
    </source>
</evidence>
<keyword evidence="5 7" id="KW-0456">Lyase</keyword>
<comment type="catalytic activity">
    <reaction evidence="7">
        <text>a peptidoglycan chain = a peptidoglycan chain with N-acetyl-1,6-anhydromuramyl-[peptide] at the reducing end + a peptidoglycan chain with N-acetylglucosamine at the non-reducing end.</text>
        <dbReference type="EC" id="4.2.2.29"/>
    </reaction>
</comment>
<dbReference type="PANTHER" id="PTHR30518:SF2">
    <property type="entry name" value="ENDOLYTIC MUREIN TRANSGLYCOSYLASE"/>
    <property type="match status" value="1"/>
</dbReference>
<name>A0A9D7E440_9PROT</name>
<keyword evidence="1 7" id="KW-1003">Cell membrane</keyword>
<proteinExistence type="inferred from homology"/>
<dbReference type="GO" id="GO:0005886">
    <property type="term" value="C:plasma membrane"/>
    <property type="evidence" value="ECO:0007669"/>
    <property type="project" value="UniProtKB-SubCell"/>
</dbReference>
<comment type="caution">
    <text evidence="8">The sequence shown here is derived from an EMBL/GenBank/DDBJ whole genome shotgun (WGS) entry which is preliminary data.</text>
</comment>
<dbReference type="AlphaFoldDB" id="A0A9D7E440"/>
<keyword evidence="2 7" id="KW-0812">Transmembrane</keyword>
<feature type="site" description="Important for catalytic activity" evidence="7">
    <location>
        <position position="214"/>
    </location>
</feature>
<dbReference type="Pfam" id="PF02618">
    <property type="entry name" value="YceG"/>
    <property type="match status" value="1"/>
</dbReference>
<dbReference type="PANTHER" id="PTHR30518">
    <property type="entry name" value="ENDOLYTIC MUREIN TRANSGLYCOSYLASE"/>
    <property type="match status" value="1"/>
</dbReference>
<comment type="function">
    <text evidence="7">Functions as a peptidoglycan terminase that cleaves nascent peptidoglycan strands endolytically to terminate their elongation.</text>
</comment>
<dbReference type="InterPro" id="IPR003770">
    <property type="entry name" value="MLTG-like"/>
</dbReference>
<evidence type="ECO:0000256" key="4">
    <source>
        <dbReference type="ARBA" id="ARBA00023136"/>
    </source>
</evidence>
<dbReference type="Proteomes" id="UP000807785">
    <property type="component" value="Unassembled WGS sequence"/>
</dbReference>
<dbReference type="GO" id="GO:0009252">
    <property type="term" value="P:peptidoglycan biosynthetic process"/>
    <property type="evidence" value="ECO:0007669"/>
    <property type="project" value="UniProtKB-UniRule"/>
</dbReference>
<dbReference type="EMBL" id="JADJEV010000004">
    <property type="protein sequence ID" value="MBK6973829.1"/>
    <property type="molecule type" value="Genomic_DNA"/>
</dbReference>